<organism evidence="3 4">
    <name type="scientific">Hypericibacter terrae</name>
    <dbReference type="NCBI Taxonomy" id="2602015"/>
    <lineage>
        <taxon>Bacteria</taxon>
        <taxon>Pseudomonadati</taxon>
        <taxon>Pseudomonadota</taxon>
        <taxon>Alphaproteobacteria</taxon>
        <taxon>Rhodospirillales</taxon>
        <taxon>Dongiaceae</taxon>
        <taxon>Hypericibacter</taxon>
    </lineage>
</organism>
<dbReference type="AlphaFoldDB" id="A0A5J6MK84"/>
<dbReference type="KEGG" id="htq:FRZ44_31470"/>
<sequence length="338" mass="36120">MPWARFINLTIPLPPARLAVRMASAIMSQQEAPDMADESNPQRPPGAPAGKSGGGIGRELTEEEKAWVRSLSPEQKARIRAMSGAEKKKLLAAAMIARQKAAGQAPAPSGPPGLVPTTPPGARPRPQGPNPGGGGGGQGQGKGRPDPNRPRQQALPSGFQDPFAPITRMPKFGQLARHQKVIIAVCVTAVIAIAGILFGTNWVHIPGRDLGAMIRHNTDFLGENISLPAKPIATTWQMLPHDEAGATVRDATQWRITAVMEFSYEDMAKLVAAAKDKAPSPADEIEAEHWFPPDVKAAMKARAPRYIDPSPFFGERYKQGSALIVTGTNTIVIRLTSD</sequence>
<feature type="region of interest" description="Disordered" evidence="1">
    <location>
        <begin position="101"/>
        <end position="164"/>
    </location>
</feature>
<protein>
    <submittedName>
        <fullName evidence="3">Uncharacterized protein</fullName>
    </submittedName>
</protein>
<evidence type="ECO:0000313" key="3">
    <source>
        <dbReference type="EMBL" id="QEX17844.1"/>
    </source>
</evidence>
<name>A0A5J6MK84_9PROT</name>
<feature type="compositionally biased region" description="Gly residues" evidence="1">
    <location>
        <begin position="130"/>
        <end position="142"/>
    </location>
</feature>
<evidence type="ECO:0000313" key="4">
    <source>
        <dbReference type="Proteomes" id="UP000326202"/>
    </source>
</evidence>
<keyword evidence="2" id="KW-0812">Transmembrane</keyword>
<evidence type="ECO:0000256" key="1">
    <source>
        <dbReference type="SAM" id="MobiDB-lite"/>
    </source>
</evidence>
<accession>A0A5J6MK84</accession>
<dbReference type="EMBL" id="CP042906">
    <property type="protein sequence ID" value="QEX17844.1"/>
    <property type="molecule type" value="Genomic_DNA"/>
</dbReference>
<keyword evidence="2" id="KW-1133">Transmembrane helix</keyword>
<feature type="region of interest" description="Disordered" evidence="1">
    <location>
        <begin position="29"/>
        <end position="82"/>
    </location>
</feature>
<feature type="transmembrane region" description="Helical" evidence="2">
    <location>
        <begin position="181"/>
        <end position="203"/>
    </location>
</feature>
<keyword evidence="2" id="KW-0472">Membrane</keyword>
<reference evidence="3 4" key="1">
    <citation type="submission" date="2019-08" db="EMBL/GenBank/DDBJ databases">
        <title>Hyperibacter terrae gen. nov., sp. nov. and Hyperibacter viscosus sp. nov., two new members in the family Rhodospirillaceae isolated from the rhizosphere of Hypericum perforatum.</title>
        <authorList>
            <person name="Noviana Z."/>
        </authorList>
    </citation>
    <scope>NUCLEOTIDE SEQUENCE [LARGE SCALE GENOMIC DNA]</scope>
    <source>
        <strain evidence="3 4">R5913</strain>
    </source>
</reference>
<feature type="compositionally biased region" description="Pro residues" evidence="1">
    <location>
        <begin position="108"/>
        <end position="129"/>
    </location>
</feature>
<gene>
    <name evidence="3" type="ORF">FRZ44_31470</name>
</gene>
<dbReference type="Proteomes" id="UP000326202">
    <property type="component" value="Chromosome"/>
</dbReference>
<evidence type="ECO:0000256" key="2">
    <source>
        <dbReference type="SAM" id="Phobius"/>
    </source>
</evidence>
<keyword evidence="4" id="KW-1185">Reference proteome</keyword>
<proteinExistence type="predicted"/>